<dbReference type="Gene3D" id="2.40.170.20">
    <property type="entry name" value="TonB-dependent receptor, beta-barrel domain"/>
    <property type="match status" value="1"/>
</dbReference>
<keyword evidence="4" id="KW-0798">TonB box</keyword>
<proteinExistence type="inferred from homology"/>
<name>A0A397PIF0_9SPHN</name>
<dbReference type="PANTHER" id="PTHR40980:SF4">
    <property type="entry name" value="TONB-DEPENDENT RECEPTOR-LIKE BETA-BARREL DOMAIN-CONTAINING PROTEIN"/>
    <property type="match status" value="1"/>
</dbReference>
<dbReference type="Gene3D" id="2.170.130.10">
    <property type="entry name" value="TonB-dependent receptor, plug domain"/>
    <property type="match status" value="1"/>
</dbReference>
<dbReference type="EMBL" id="QXDC01000002">
    <property type="protein sequence ID" value="RIA46937.1"/>
    <property type="molecule type" value="Genomic_DNA"/>
</dbReference>
<keyword evidence="5" id="KW-0732">Signal</keyword>
<comment type="subcellular location">
    <subcellularLocation>
        <location evidence="1 4">Cell outer membrane</location>
    </subcellularLocation>
</comment>
<feature type="chain" id="PRO_5017191049" evidence="5">
    <location>
        <begin position="23"/>
        <end position="986"/>
    </location>
</feature>
<evidence type="ECO:0000256" key="3">
    <source>
        <dbReference type="ARBA" id="ARBA00023237"/>
    </source>
</evidence>
<evidence type="ECO:0000256" key="2">
    <source>
        <dbReference type="ARBA" id="ARBA00023136"/>
    </source>
</evidence>
<dbReference type="RefSeq" id="WP_119034970.1">
    <property type="nucleotide sequence ID" value="NZ_QXDC01000002.1"/>
</dbReference>
<feature type="signal peptide" evidence="5">
    <location>
        <begin position="1"/>
        <end position="22"/>
    </location>
</feature>
<keyword evidence="9" id="KW-1185">Reference proteome</keyword>
<dbReference type="AlphaFoldDB" id="A0A397PIF0"/>
<feature type="domain" description="TonB-dependent receptor plug" evidence="7">
    <location>
        <begin position="69"/>
        <end position="166"/>
    </location>
</feature>
<keyword evidence="8" id="KW-0675">Receptor</keyword>
<keyword evidence="2 4" id="KW-0472">Membrane</keyword>
<dbReference type="OrthoDB" id="5476657at2"/>
<evidence type="ECO:0000313" key="8">
    <source>
        <dbReference type="EMBL" id="RIA46937.1"/>
    </source>
</evidence>
<accession>A0A397PIF0</accession>
<dbReference type="PANTHER" id="PTHR40980">
    <property type="entry name" value="PLUG DOMAIN-CONTAINING PROTEIN"/>
    <property type="match status" value="1"/>
</dbReference>
<keyword evidence="3" id="KW-0998">Cell outer membrane</keyword>
<dbReference type="InterPro" id="IPR037066">
    <property type="entry name" value="Plug_dom_sf"/>
</dbReference>
<dbReference type="Pfam" id="PF00593">
    <property type="entry name" value="TonB_dep_Rec_b-barrel"/>
    <property type="match status" value="1"/>
</dbReference>
<dbReference type="SUPFAM" id="SSF56935">
    <property type="entry name" value="Porins"/>
    <property type="match status" value="1"/>
</dbReference>
<protein>
    <submittedName>
        <fullName evidence="8">TonB-dependent receptor</fullName>
    </submittedName>
</protein>
<dbReference type="NCBIfam" id="TIGR01782">
    <property type="entry name" value="TonB-Xanth-Caul"/>
    <property type="match status" value="1"/>
</dbReference>
<sequence length="986" mass="108419">MVRGKVGALLVSVSALPLFALAVPAAAQTSAADGQQAADVDGENAIVVTGRRGSIEAAADLERNSDVLKSIVTADDIGQFGDPTVAESLQRIPGLSINRQNGEGQQVSIRGLPTEFATVTVDGARLGTTDPDINSTNLDFFSADNLSQIEVTKALTPEQDADAIAGSINLKTNSAFRRGKDSVGGRAEVAYDEKRESWNPKVSGDFTKIFNLPSGNRIGLAGSVTWSQRKTFTDDVRVDDGLEFVANDRSLADPRYVIVDDCTGSKVVECFLRPQQYDFRGETRNTDRLSVNGALEFEFGDTVLEFRGTYSQADTDRYANRQTYIMERSEKAEIIEMGPDFGELIDSRTERRMRPTDFSNTVYTLGFDGKTEAGDWTVTYGGYYARNKEDMAEMELRYRADDVRLFYDHMDRYGINTALGRQSASKVDPLLPESYTLVSDRINERFQNSVDKNWVLYYDIERKFSMFGNDAAVKIGAKYRNRTREFNFDRNEIAVTPGESLGDFSRLDPTLSMSDLPILFDPPRSEVEAKLSELRAGGTILGSEIGNSSVLASVSDDYTGKEEILAGYSQFTVRPAANLQVIAGVRMEASDFSSWGSRVRDLVYNDVATTAIVDALTAGGVSQAEIDVFRQSRLPVVPVVPFQGGNDYLEFFPSVNLKWEPLYNLVVRLSYSEGLKRPEFREAAAVQQFVTNEKGLEEELISDVIATTYGGTLTSVAQAEAAIAAAVAAGGKPQFVTEGDSLRDPTLDPLTSQNFDASVAWYPSRNTVLSVSGFYKKIKNFIFPVGVAGADVQAFGYLPDDGTATGFGVDRFNTFVNGDKAKIYGVEFSFYQAFRFLPKPLDGFYVEGNVTLADSEATAPLVDRTFPFPDQSNMIGNLSVGYENDLFSLRGAAVYQGSRLRVLNEGRLRDANDMAGDLLEDKRTQFDISARVNVTKDIQFYFDALNITNAGDRRFFRGGNMALTGNIVGRNEQYGATYQGGVRVRF</sequence>
<dbReference type="InterPro" id="IPR000531">
    <property type="entry name" value="Beta-barrel_TonB"/>
</dbReference>
<evidence type="ECO:0000256" key="1">
    <source>
        <dbReference type="ARBA" id="ARBA00004442"/>
    </source>
</evidence>
<evidence type="ECO:0000256" key="5">
    <source>
        <dbReference type="SAM" id="SignalP"/>
    </source>
</evidence>
<dbReference type="InterPro" id="IPR012910">
    <property type="entry name" value="Plug_dom"/>
</dbReference>
<comment type="caution">
    <text evidence="8">The sequence shown here is derived from an EMBL/GenBank/DDBJ whole genome shotgun (WGS) entry which is preliminary data.</text>
</comment>
<reference evidence="8 9" key="1">
    <citation type="submission" date="2018-08" db="EMBL/GenBank/DDBJ databases">
        <title>Genomic Encyclopedia of Type Strains, Phase IV (KMG-IV): sequencing the most valuable type-strain genomes for metagenomic binning, comparative biology and taxonomic classification.</title>
        <authorList>
            <person name="Goeker M."/>
        </authorList>
    </citation>
    <scope>NUCLEOTIDE SEQUENCE [LARGE SCALE GENOMIC DNA]</scope>
    <source>
        <strain evidence="8 9">DSM 25527</strain>
    </source>
</reference>
<evidence type="ECO:0000256" key="4">
    <source>
        <dbReference type="RuleBase" id="RU003357"/>
    </source>
</evidence>
<evidence type="ECO:0000259" key="6">
    <source>
        <dbReference type="Pfam" id="PF00593"/>
    </source>
</evidence>
<comment type="similarity">
    <text evidence="4">Belongs to the TonB-dependent receptor family.</text>
</comment>
<feature type="domain" description="TonB-dependent receptor-like beta-barrel" evidence="6">
    <location>
        <begin position="325"/>
        <end position="947"/>
    </location>
</feature>
<dbReference type="Proteomes" id="UP000266568">
    <property type="component" value="Unassembled WGS sequence"/>
</dbReference>
<gene>
    <name evidence="8" type="ORF">DFR49_1499</name>
</gene>
<organism evidence="8 9">
    <name type="scientific">Hephaestia caeni</name>
    <dbReference type="NCBI Taxonomy" id="645617"/>
    <lineage>
        <taxon>Bacteria</taxon>
        <taxon>Pseudomonadati</taxon>
        <taxon>Pseudomonadota</taxon>
        <taxon>Alphaproteobacteria</taxon>
        <taxon>Sphingomonadales</taxon>
        <taxon>Sphingomonadaceae</taxon>
        <taxon>Hephaestia</taxon>
    </lineage>
</organism>
<dbReference type="InterPro" id="IPR036942">
    <property type="entry name" value="Beta-barrel_TonB_sf"/>
</dbReference>
<evidence type="ECO:0000259" key="7">
    <source>
        <dbReference type="Pfam" id="PF07715"/>
    </source>
</evidence>
<dbReference type="InterPro" id="IPR010104">
    <property type="entry name" value="TonB_rcpt_bac"/>
</dbReference>
<dbReference type="Pfam" id="PF07715">
    <property type="entry name" value="Plug"/>
    <property type="match status" value="1"/>
</dbReference>
<evidence type="ECO:0000313" key="9">
    <source>
        <dbReference type="Proteomes" id="UP000266568"/>
    </source>
</evidence>
<dbReference type="GO" id="GO:0009279">
    <property type="term" value="C:cell outer membrane"/>
    <property type="evidence" value="ECO:0007669"/>
    <property type="project" value="UniProtKB-SubCell"/>
</dbReference>